<reference evidence="3 4" key="1">
    <citation type="journal article" date="2009" name="Science">
        <title>Green evolution and dynamic adaptations revealed by genomes of the marine picoeukaryotes Micromonas.</title>
        <authorList>
            <person name="Worden A.Z."/>
            <person name="Lee J.H."/>
            <person name="Mock T."/>
            <person name="Rouze P."/>
            <person name="Simmons M.P."/>
            <person name="Aerts A.L."/>
            <person name="Allen A.E."/>
            <person name="Cuvelier M.L."/>
            <person name="Derelle E."/>
            <person name="Everett M.V."/>
            <person name="Foulon E."/>
            <person name="Grimwood J."/>
            <person name="Gundlach H."/>
            <person name="Henrissat B."/>
            <person name="Napoli C."/>
            <person name="McDonald S.M."/>
            <person name="Parker M.S."/>
            <person name="Rombauts S."/>
            <person name="Salamov A."/>
            <person name="Von Dassow P."/>
            <person name="Badger J.H."/>
            <person name="Coutinho P.M."/>
            <person name="Demir E."/>
            <person name="Dubchak I."/>
            <person name="Gentemann C."/>
            <person name="Eikrem W."/>
            <person name="Gready J.E."/>
            <person name="John U."/>
            <person name="Lanier W."/>
            <person name="Lindquist E.A."/>
            <person name="Lucas S."/>
            <person name="Mayer K.F."/>
            <person name="Moreau H."/>
            <person name="Not F."/>
            <person name="Otillar R."/>
            <person name="Panaud O."/>
            <person name="Pangilinan J."/>
            <person name="Paulsen I."/>
            <person name="Piegu B."/>
            <person name="Poliakov A."/>
            <person name="Robbens S."/>
            <person name="Schmutz J."/>
            <person name="Toulza E."/>
            <person name="Wyss T."/>
            <person name="Zelensky A."/>
            <person name="Zhou K."/>
            <person name="Armbrust E.V."/>
            <person name="Bhattacharya D."/>
            <person name="Goodenough U.W."/>
            <person name="Van de Peer Y."/>
            <person name="Grigoriev I.V."/>
        </authorList>
    </citation>
    <scope>NUCLEOTIDE SEQUENCE [LARGE SCALE GENOMIC DNA]</scope>
    <source>
        <strain evidence="4">RCC299 / NOUM17</strain>
    </source>
</reference>
<evidence type="ECO:0000256" key="2">
    <source>
        <dbReference type="SAM" id="MobiDB-lite"/>
    </source>
</evidence>
<evidence type="ECO:0000256" key="1">
    <source>
        <dbReference type="SAM" id="Coils"/>
    </source>
</evidence>
<dbReference type="InParanoid" id="C1FHW8"/>
<dbReference type="AlphaFoldDB" id="C1FHW8"/>
<evidence type="ECO:0000313" key="4">
    <source>
        <dbReference type="Proteomes" id="UP000002009"/>
    </source>
</evidence>
<feature type="compositionally biased region" description="Basic and acidic residues" evidence="2">
    <location>
        <begin position="282"/>
        <end position="301"/>
    </location>
</feature>
<dbReference type="Proteomes" id="UP000002009">
    <property type="component" value="Chromosome 10"/>
</dbReference>
<sequence length="323" mass="34800">MTLPVVVLPGNQTLPKSSKSPQQRCPAAVPRHSFQHPSARGPRVRVRRVAVTMAVTTKSDGQMERMNLAEYEQLLKDAEAKVADAERRAEEAESRSRDREAEAAEAFEAWRKRLVEVAADQVAEEASEWQKVVEEKDAEIARLRAAATEGPPELHTRVAQAEGRASAYERLFFNHVEFIRECARRVPESRSYWDGVGHELRAATEKTEAALRGEDPPTATSGGVDADDDGDGGGVEGAGGSGTSTAVQTPSGGSTPLTSPSKPRVNRGVATEQAAPVLQPEAAKERQRAEDAARARAELESRMASGGDGGNAASTSSWYWPFS</sequence>
<feature type="compositionally biased region" description="Low complexity" evidence="2">
    <location>
        <begin position="243"/>
        <end position="263"/>
    </location>
</feature>
<gene>
    <name evidence="3" type="ORF">MICPUN_53628</name>
</gene>
<proteinExistence type="predicted"/>
<feature type="compositionally biased region" description="Polar residues" evidence="2">
    <location>
        <begin position="10"/>
        <end position="23"/>
    </location>
</feature>
<keyword evidence="1" id="KW-0175">Coiled coil</keyword>
<dbReference type="EMBL" id="CP001576">
    <property type="protein sequence ID" value="ACO69892.1"/>
    <property type="molecule type" value="Genomic_DNA"/>
</dbReference>
<keyword evidence="4" id="KW-1185">Reference proteome</keyword>
<accession>C1FHW8</accession>
<feature type="compositionally biased region" description="Polar residues" evidence="2">
    <location>
        <begin position="312"/>
        <end position="323"/>
    </location>
</feature>
<feature type="coiled-coil region" evidence="1">
    <location>
        <begin position="61"/>
        <end position="146"/>
    </location>
</feature>
<evidence type="ECO:0000313" key="3">
    <source>
        <dbReference type="EMBL" id="ACO69892.1"/>
    </source>
</evidence>
<dbReference type="KEGG" id="mis:MICPUN_53628"/>
<organism evidence="3 4">
    <name type="scientific">Micromonas commoda (strain RCC299 / NOUM17 / CCMP2709)</name>
    <name type="common">Picoplanktonic green alga</name>
    <dbReference type="NCBI Taxonomy" id="296587"/>
    <lineage>
        <taxon>Eukaryota</taxon>
        <taxon>Viridiplantae</taxon>
        <taxon>Chlorophyta</taxon>
        <taxon>Mamiellophyceae</taxon>
        <taxon>Mamiellales</taxon>
        <taxon>Mamiellaceae</taxon>
        <taxon>Micromonas</taxon>
    </lineage>
</organism>
<feature type="compositionally biased region" description="Gly residues" evidence="2">
    <location>
        <begin position="232"/>
        <end position="242"/>
    </location>
</feature>
<feature type="compositionally biased region" description="Basic and acidic residues" evidence="2">
    <location>
        <begin position="205"/>
        <end position="215"/>
    </location>
</feature>
<protein>
    <submittedName>
        <fullName evidence="3">Uncharacterized protein</fullName>
    </submittedName>
</protein>
<name>C1FHW8_MICCC</name>
<dbReference type="GeneID" id="8246911"/>
<feature type="region of interest" description="Disordered" evidence="2">
    <location>
        <begin position="205"/>
        <end position="323"/>
    </location>
</feature>
<dbReference type="RefSeq" id="XP_002508634.1">
    <property type="nucleotide sequence ID" value="XM_002508588.1"/>
</dbReference>
<feature type="region of interest" description="Disordered" evidence="2">
    <location>
        <begin position="1"/>
        <end position="43"/>
    </location>
</feature>